<evidence type="ECO:0000313" key="8">
    <source>
        <dbReference type="Proteomes" id="UP000001593"/>
    </source>
</evidence>
<feature type="compositionally biased region" description="Basic residues" evidence="5">
    <location>
        <begin position="92"/>
        <end position="110"/>
    </location>
</feature>
<feature type="compositionally biased region" description="Basic and acidic residues" evidence="5">
    <location>
        <begin position="175"/>
        <end position="188"/>
    </location>
</feature>
<evidence type="ECO:0000256" key="5">
    <source>
        <dbReference type="SAM" id="MobiDB-lite"/>
    </source>
</evidence>
<dbReference type="InterPro" id="IPR035979">
    <property type="entry name" value="RBD_domain_sf"/>
</dbReference>
<evidence type="ECO:0000256" key="2">
    <source>
        <dbReference type="ARBA" id="ARBA00022737"/>
    </source>
</evidence>
<keyword evidence="4" id="KW-0539">Nucleus</keyword>
<feature type="domain" description="RRM" evidence="6">
    <location>
        <begin position="12"/>
        <end position="38"/>
    </location>
</feature>
<evidence type="ECO:0000256" key="3">
    <source>
        <dbReference type="ARBA" id="ARBA00022884"/>
    </source>
</evidence>
<dbReference type="SUPFAM" id="SSF54928">
    <property type="entry name" value="RNA-binding domain, RBD"/>
    <property type="match status" value="1"/>
</dbReference>
<dbReference type="PANTHER" id="PTHR48039">
    <property type="entry name" value="RNA-BINDING MOTIF PROTEIN 14B"/>
    <property type="match status" value="1"/>
</dbReference>
<keyword evidence="8" id="KW-1185">Reference proteome</keyword>
<keyword evidence="2" id="KW-0677">Repeat</keyword>
<organism evidence="7 8">
    <name type="scientific">Nematostella vectensis</name>
    <name type="common">Starlet sea anemone</name>
    <dbReference type="NCBI Taxonomy" id="45351"/>
    <lineage>
        <taxon>Eukaryota</taxon>
        <taxon>Metazoa</taxon>
        <taxon>Cnidaria</taxon>
        <taxon>Anthozoa</taxon>
        <taxon>Hexacorallia</taxon>
        <taxon>Actiniaria</taxon>
        <taxon>Edwardsiidae</taxon>
        <taxon>Nematostella</taxon>
    </lineage>
</organism>
<dbReference type="EMBL" id="DS470611">
    <property type="protein sequence ID" value="EDO29400.1"/>
    <property type="molecule type" value="Genomic_DNA"/>
</dbReference>
<feature type="region of interest" description="Disordered" evidence="5">
    <location>
        <begin position="62"/>
        <end position="224"/>
    </location>
</feature>
<dbReference type="PhylomeDB" id="A7T3R5"/>
<protein>
    <recommendedName>
        <fullName evidence="6">RRM domain-containing protein</fullName>
    </recommendedName>
</protein>
<dbReference type="InterPro" id="IPR051945">
    <property type="entry name" value="RRM_MRD1_RNA_proc_ribogen"/>
</dbReference>
<name>A7T3R5_NEMVE</name>
<dbReference type="AlphaFoldDB" id="A7T3R5"/>
<feature type="compositionally biased region" description="Basic and acidic residues" evidence="5">
    <location>
        <begin position="138"/>
        <end position="150"/>
    </location>
</feature>
<feature type="compositionally biased region" description="Basic and acidic residues" evidence="5">
    <location>
        <begin position="111"/>
        <end position="123"/>
    </location>
</feature>
<dbReference type="eggNOG" id="KOG0127">
    <property type="taxonomic scope" value="Eukaryota"/>
</dbReference>
<dbReference type="CDD" id="cd12416">
    <property type="entry name" value="RRM4_RBM28_like"/>
    <property type="match status" value="1"/>
</dbReference>
<reference evidence="7 8" key="1">
    <citation type="journal article" date="2007" name="Science">
        <title>Sea anemone genome reveals ancestral eumetazoan gene repertoire and genomic organization.</title>
        <authorList>
            <person name="Putnam N.H."/>
            <person name="Srivastava M."/>
            <person name="Hellsten U."/>
            <person name="Dirks B."/>
            <person name="Chapman J."/>
            <person name="Salamov A."/>
            <person name="Terry A."/>
            <person name="Shapiro H."/>
            <person name="Lindquist E."/>
            <person name="Kapitonov V.V."/>
            <person name="Jurka J."/>
            <person name="Genikhovich G."/>
            <person name="Grigoriev I.V."/>
            <person name="Lucas S.M."/>
            <person name="Steele R.E."/>
            <person name="Finnerty J.R."/>
            <person name="Technau U."/>
            <person name="Martindale M.Q."/>
            <person name="Rokhsar D.S."/>
        </authorList>
    </citation>
    <scope>NUCLEOTIDE SEQUENCE [LARGE SCALE GENOMIC DNA]</scope>
    <source>
        <strain evidence="8">CH2 X CH6</strain>
    </source>
</reference>
<dbReference type="Gene3D" id="3.30.70.330">
    <property type="match status" value="1"/>
</dbReference>
<dbReference type="InterPro" id="IPR012677">
    <property type="entry name" value="Nucleotide-bd_a/b_plait_sf"/>
</dbReference>
<gene>
    <name evidence="7" type="ORF">NEMVEDRAFT_v1g221916</name>
</gene>
<dbReference type="Pfam" id="PF00076">
    <property type="entry name" value="RRM_1"/>
    <property type="match status" value="1"/>
</dbReference>
<dbReference type="HOGENOM" id="CLU_1099611_0_0_1"/>
<dbReference type="GO" id="GO:0005634">
    <property type="term" value="C:nucleus"/>
    <property type="evidence" value="ECO:0007669"/>
    <property type="project" value="UniProtKB-SubCell"/>
</dbReference>
<evidence type="ECO:0000256" key="1">
    <source>
        <dbReference type="ARBA" id="ARBA00004123"/>
    </source>
</evidence>
<feature type="compositionally biased region" description="Basic residues" evidence="5">
    <location>
        <begin position="64"/>
        <end position="75"/>
    </location>
</feature>
<evidence type="ECO:0000313" key="7">
    <source>
        <dbReference type="EMBL" id="EDO29400.1"/>
    </source>
</evidence>
<keyword evidence="3" id="KW-0694">RNA-binding</keyword>
<sequence>MRSKERLDSSGKGRPLGFAFIEFTNHKEALAALRATNNNPELFGPDRRPIVEFSIENSVALKAKQQRQQRNKQKHKQMESQSGQDLQTNKEKRLKKRERRIQKRKEKQLRRKDQTKNGREDKTGSNASETASAIGDGVKGEQKSKKDLSKKSKPQLNISKPLKKTFQSGRSGKFNLDKPRQWPKDAVDITHPASKVTCAVGGGKATGKQRQGAKRKAREQKEESEFNTIVQNYKNKLFGESGATKEKRARWFE</sequence>
<dbReference type="InParanoid" id="A7T3R5"/>
<dbReference type="STRING" id="45351.A7T3R5"/>
<evidence type="ECO:0000259" key="6">
    <source>
        <dbReference type="Pfam" id="PF00076"/>
    </source>
</evidence>
<comment type="subcellular location">
    <subcellularLocation>
        <location evidence="1">Nucleus</location>
    </subcellularLocation>
</comment>
<dbReference type="Proteomes" id="UP000001593">
    <property type="component" value="Unassembled WGS sequence"/>
</dbReference>
<accession>A7T3R5</accession>
<evidence type="ECO:0000256" key="4">
    <source>
        <dbReference type="ARBA" id="ARBA00023242"/>
    </source>
</evidence>
<dbReference type="InterPro" id="IPR000504">
    <property type="entry name" value="RRM_dom"/>
</dbReference>
<dbReference type="GO" id="GO:0003723">
    <property type="term" value="F:RNA binding"/>
    <property type="evidence" value="ECO:0007669"/>
    <property type="project" value="UniProtKB-KW"/>
</dbReference>
<dbReference type="KEGG" id="nve:5499969"/>
<dbReference type="PANTHER" id="PTHR48039:SF5">
    <property type="entry name" value="RNA-BINDING PROTEIN 28"/>
    <property type="match status" value="1"/>
</dbReference>
<proteinExistence type="predicted"/>